<proteinExistence type="predicted"/>
<evidence type="ECO:0000313" key="2">
    <source>
        <dbReference type="EMBL" id="AHA89586.1"/>
    </source>
</evidence>
<gene>
    <name evidence="2" type="ORF">U064_0658</name>
</gene>
<dbReference type="KEGG" id="hez:U064_0658"/>
<evidence type="ECO:0000313" key="3">
    <source>
        <dbReference type="Proteomes" id="UP000018543"/>
    </source>
</evidence>
<keyword evidence="1" id="KW-0472">Membrane</keyword>
<organism evidence="2 3">
    <name type="scientific">Helicobacter pylori BM012S</name>
    <dbReference type="NCBI Taxonomy" id="1407463"/>
    <lineage>
        <taxon>Bacteria</taxon>
        <taxon>Pseudomonadati</taxon>
        <taxon>Campylobacterota</taxon>
        <taxon>Epsilonproteobacteria</taxon>
        <taxon>Campylobacterales</taxon>
        <taxon>Helicobacteraceae</taxon>
        <taxon>Helicobacter</taxon>
    </lineage>
</organism>
<dbReference type="PATRIC" id="fig|1407463.3.peg.675"/>
<evidence type="ECO:0000256" key="1">
    <source>
        <dbReference type="SAM" id="Phobius"/>
    </source>
</evidence>
<feature type="transmembrane region" description="Helical" evidence="1">
    <location>
        <begin position="9"/>
        <end position="34"/>
    </location>
</feature>
<protein>
    <submittedName>
        <fullName evidence="2">Uncharacterized protein</fullName>
    </submittedName>
</protein>
<dbReference type="HOGENOM" id="CLU_205209_0_0_7"/>
<dbReference type="Proteomes" id="UP000018543">
    <property type="component" value="Chromosome"/>
</dbReference>
<sequence>MEGFDAKSFFFGGLIFLFANPHCFRFLIFEFYFWGEFDVKSFLAFFITNNQRACQKQAIILKMKKSFLAFLS</sequence>
<name>V5NMD5_HELPX</name>
<reference evidence="2 3" key="1">
    <citation type="journal article" date="2013" name="PLoS ONE">
        <title>Helicobacter pylori genomic microevolution during naturally occurring transmission between adults.</title>
        <authorList>
            <person name="Linz B."/>
            <person name="Windsor H.M."/>
            <person name="Gajewski J.P."/>
            <person name="Hake C.M."/>
            <person name="Drautz D.I."/>
            <person name="Schuster S.C."/>
            <person name="Marshall B.J."/>
        </authorList>
    </citation>
    <scope>NUCLEOTIDE SEQUENCE [LARGE SCALE GENOMIC DNA]</scope>
    <source>
        <strain evidence="2 3">BM012S</strain>
    </source>
</reference>
<accession>V5NMD5</accession>
<keyword evidence="1" id="KW-1133">Transmembrane helix</keyword>
<dbReference type="EMBL" id="CP006889">
    <property type="protein sequence ID" value="AHA89586.1"/>
    <property type="molecule type" value="Genomic_DNA"/>
</dbReference>
<dbReference type="AlphaFoldDB" id="V5NMD5"/>
<keyword evidence="1" id="KW-0812">Transmembrane</keyword>